<evidence type="ECO:0000313" key="1">
    <source>
        <dbReference type="EMBL" id="MCA0153491.1"/>
    </source>
</evidence>
<organism evidence="1 2">
    <name type="scientific">Winogradskyella vincentii</name>
    <dbReference type="NCBI Taxonomy" id="2877122"/>
    <lineage>
        <taxon>Bacteria</taxon>
        <taxon>Pseudomonadati</taxon>
        <taxon>Bacteroidota</taxon>
        <taxon>Flavobacteriia</taxon>
        <taxon>Flavobacteriales</taxon>
        <taxon>Flavobacteriaceae</taxon>
        <taxon>Winogradskyella</taxon>
    </lineage>
</organism>
<evidence type="ECO:0000313" key="2">
    <source>
        <dbReference type="Proteomes" id="UP001198402"/>
    </source>
</evidence>
<dbReference type="Proteomes" id="UP001198402">
    <property type="component" value="Unassembled WGS sequence"/>
</dbReference>
<name>A0ABS7Y0N6_9FLAO</name>
<protein>
    <recommendedName>
        <fullName evidence="3">DUF4823 domain-containing protein</fullName>
    </recommendedName>
</protein>
<proteinExistence type="predicted"/>
<gene>
    <name evidence="1" type="ORF">LBV24_09715</name>
</gene>
<dbReference type="PROSITE" id="PS51257">
    <property type="entry name" value="PROKAR_LIPOPROTEIN"/>
    <property type="match status" value="1"/>
</dbReference>
<accession>A0ABS7Y0N6</accession>
<dbReference type="EMBL" id="JAIUJS010000004">
    <property type="protein sequence ID" value="MCA0153491.1"/>
    <property type="molecule type" value="Genomic_DNA"/>
</dbReference>
<keyword evidence="2" id="KW-1185">Reference proteome</keyword>
<sequence length="170" mass="19581">MVRLMNKYSFLLLLVFVTSCKTKKQYYINSDSFSSKKVYFSLKEGSSYQKVKKIGEHIGNSRDPNIYDVFRKSVEELSEEINIDLFYSPKYIFPNDSVISVMADIKNIDWVFINGTKAVMNVNIDYMLPDQNISIIGTNEYKVFLAGTKSGNLKNSLKDGHKQILSTLWE</sequence>
<evidence type="ECO:0008006" key="3">
    <source>
        <dbReference type="Google" id="ProtNLM"/>
    </source>
</evidence>
<comment type="caution">
    <text evidence="1">The sequence shown here is derived from an EMBL/GenBank/DDBJ whole genome shotgun (WGS) entry which is preliminary data.</text>
</comment>
<reference evidence="2" key="1">
    <citation type="submission" date="2023-07" db="EMBL/GenBank/DDBJ databases">
        <authorList>
            <person name="Yue Y."/>
        </authorList>
    </citation>
    <scope>NUCLEOTIDE SEQUENCE [LARGE SCALE GENOMIC DNA]</scope>
    <source>
        <strain evidence="2">2Y89</strain>
    </source>
</reference>